<evidence type="ECO:0000256" key="5">
    <source>
        <dbReference type="ARBA" id="ARBA00022741"/>
    </source>
</evidence>
<evidence type="ECO:0000313" key="12">
    <source>
        <dbReference type="Proteomes" id="UP001334084"/>
    </source>
</evidence>
<dbReference type="Proteomes" id="UP001334084">
    <property type="component" value="Chromosome 1"/>
</dbReference>
<evidence type="ECO:0000256" key="1">
    <source>
        <dbReference type="ARBA" id="ARBA00004823"/>
    </source>
</evidence>
<gene>
    <name evidence="11" type="ORF">VNE69_01205</name>
</gene>
<dbReference type="EMBL" id="CP142726">
    <property type="protein sequence ID" value="WUR02266.1"/>
    <property type="molecule type" value="Genomic_DNA"/>
</dbReference>
<dbReference type="InterPro" id="IPR056729">
    <property type="entry name" value="GMPPB_C"/>
</dbReference>
<keyword evidence="6" id="KW-0342">GTP-binding</keyword>
<keyword evidence="4" id="KW-0808">Transferase</keyword>
<evidence type="ECO:0000256" key="8">
    <source>
        <dbReference type="ARBA" id="ARBA00047343"/>
    </source>
</evidence>
<feature type="domain" description="Mannose-1-phosphate guanyltransferase C-terminal" evidence="10">
    <location>
        <begin position="245"/>
        <end position="327"/>
    </location>
</feature>
<dbReference type="CDD" id="cd03356">
    <property type="entry name" value="LbH_G1P_AT_C_like"/>
    <property type="match status" value="1"/>
</dbReference>
<sequence length="329" mass="37340">MVHLKNQPRALILVGGYGTRLRPLTYTLPKPLVPFINKPILEHQISALVKIGVKVIILALNYYSDLIIEKVKVYETKYNIQIIYSKEDEVLGTAGPLALARRHLKGVFYVLNSDVICDYPLYEMMIYHLSTNYEATMLTTSVEDPSRYGVVITHENTHTVKSFIEKPKALKISRINAGIYIFNESILNRIELKESSLERDIFPNIVKDNLLGTFDLRGFWMDIGQIKDYLIGQHMYLKRYLVKEHDIEKNVVIGDNVKIGQNVYIENSTIFDNVLIGNNVIIKDSIIGWNSIIKSGAKINGSVLGDSVNVSEDCILDSLLIKPDKIVEL</sequence>
<dbReference type="SUPFAM" id="SSF53448">
    <property type="entry name" value="Nucleotide-diphospho-sugar transferases"/>
    <property type="match status" value="1"/>
</dbReference>
<keyword evidence="7" id="KW-0131">Cell cycle</keyword>
<evidence type="ECO:0000313" key="11">
    <source>
        <dbReference type="EMBL" id="WUR02266.1"/>
    </source>
</evidence>
<proteinExistence type="inferred from homology"/>
<dbReference type="InterPro" id="IPR050486">
    <property type="entry name" value="Mannose-1P_guanyltransferase"/>
</dbReference>
<dbReference type="Pfam" id="PF00483">
    <property type="entry name" value="NTP_transferase"/>
    <property type="match status" value="1"/>
</dbReference>
<dbReference type="Gene3D" id="2.160.10.10">
    <property type="entry name" value="Hexapeptide repeat proteins"/>
    <property type="match status" value="1"/>
</dbReference>
<dbReference type="InterPro" id="IPR029044">
    <property type="entry name" value="Nucleotide-diphossugar_trans"/>
</dbReference>
<dbReference type="InterPro" id="IPR045233">
    <property type="entry name" value="GMPPB_N"/>
</dbReference>
<evidence type="ECO:0000256" key="6">
    <source>
        <dbReference type="ARBA" id="ARBA00023134"/>
    </source>
</evidence>
<reference evidence="11" key="1">
    <citation type="journal article" date="2024" name="BMC Genomics">
        <title>Functional annotation of a divergent genome using sequence and structure-based similarity.</title>
        <authorList>
            <person name="Svedberg D."/>
            <person name="Winiger R.R."/>
            <person name="Berg A."/>
            <person name="Sharma H."/>
            <person name="Tellgren-Roth C."/>
            <person name="Debrunner-Vossbrinck B.A."/>
            <person name="Vossbrinck C.R."/>
            <person name="Barandun J."/>
        </authorList>
    </citation>
    <scope>NUCLEOTIDE SEQUENCE</scope>
    <source>
        <strain evidence="11">Illinois isolate</strain>
    </source>
</reference>
<name>A0AAX4J8K3_9MICR</name>
<feature type="domain" description="Nucleotidyl transferase" evidence="9">
    <location>
        <begin position="10"/>
        <end position="235"/>
    </location>
</feature>
<protein>
    <recommendedName>
        <fullName evidence="3">mannose-1-phosphate guanylyltransferase</fullName>
        <ecNumber evidence="3">2.7.7.13</ecNumber>
    </recommendedName>
</protein>
<dbReference type="RefSeq" id="XP_065328411.1">
    <property type="nucleotide sequence ID" value="XM_065472339.1"/>
</dbReference>
<comment type="catalytic activity">
    <reaction evidence="8">
        <text>alpha-D-mannose 1-phosphate + GTP + H(+) = GDP-alpha-D-mannose + diphosphate</text>
        <dbReference type="Rhea" id="RHEA:15229"/>
        <dbReference type="ChEBI" id="CHEBI:15378"/>
        <dbReference type="ChEBI" id="CHEBI:33019"/>
        <dbReference type="ChEBI" id="CHEBI:37565"/>
        <dbReference type="ChEBI" id="CHEBI:57527"/>
        <dbReference type="ChEBI" id="CHEBI:58409"/>
        <dbReference type="EC" id="2.7.7.13"/>
    </reaction>
</comment>
<dbReference type="EC" id="2.7.7.13" evidence="3"/>
<dbReference type="AlphaFoldDB" id="A0AAX4J8K3"/>
<evidence type="ECO:0000256" key="7">
    <source>
        <dbReference type="ARBA" id="ARBA00023306"/>
    </source>
</evidence>
<keyword evidence="5" id="KW-0547">Nucleotide-binding</keyword>
<organism evidence="11 12">
    <name type="scientific">Vairimorpha necatrix</name>
    <dbReference type="NCBI Taxonomy" id="6039"/>
    <lineage>
        <taxon>Eukaryota</taxon>
        <taxon>Fungi</taxon>
        <taxon>Fungi incertae sedis</taxon>
        <taxon>Microsporidia</taxon>
        <taxon>Nosematidae</taxon>
        <taxon>Vairimorpha</taxon>
    </lineage>
</organism>
<dbReference type="FunFam" id="3.90.550.10:FF:000013">
    <property type="entry name" value="mannose-1-phosphate guanyltransferase beta"/>
    <property type="match status" value="1"/>
</dbReference>
<comment type="pathway">
    <text evidence="1">Nucleotide-sugar biosynthesis; GDP-alpha-D-mannose biosynthesis; GDP-alpha-D-mannose from alpha-D-mannose 1-phosphate (GTP route): step 1/1.</text>
</comment>
<dbReference type="GO" id="GO:0005525">
    <property type="term" value="F:GTP binding"/>
    <property type="evidence" value="ECO:0007669"/>
    <property type="project" value="UniProtKB-KW"/>
</dbReference>
<evidence type="ECO:0000259" key="10">
    <source>
        <dbReference type="Pfam" id="PF25087"/>
    </source>
</evidence>
<comment type="similarity">
    <text evidence="2">Belongs to the transferase hexapeptide repeat family.</text>
</comment>
<dbReference type="GO" id="GO:0004475">
    <property type="term" value="F:mannose-1-phosphate guanylyltransferase (GTP) activity"/>
    <property type="evidence" value="ECO:0007669"/>
    <property type="project" value="UniProtKB-EC"/>
</dbReference>
<evidence type="ECO:0000256" key="2">
    <source>
        <dbReference type="ARBA" id="ARBA00007274"/>
    </source>
</evidence>
<dbReference type="GeneID" id="90540069"/>
<dbReference type="KEGG" id="vnx:VNE69_01205"/>
<evidence type="ECO:0000256" key="4">
    <source>
        <dbReference type="ARBA" id="ARBA00022679"/>
    </source>
</evidence>
<dbReference type="InterPro" id="IPR005835">
    <property type="entry name" value="NTP_transferase_dom"/>
</dbReference>
<accession>A0AAX4J8K3</accession>
<dbReference type="Gene3D" id="3.90.550.10">
    <property type="entry name" value="Spore Coat Polysaccharide Biosynthesis Protein SpsA, Chain A"/>
    <property type="match status" value="1"/>
</dbReference>
<dbReference type="PANTHER" id="PTHR22572">
    <property type="entry name" value="SUGAR-1-PHOSPHATE GUANYL TRANSFERASE"/>
    <property type="match status" value="1"/>
</dbReference>
<dbReference type="Pfam" id="PF25087">
    <property type="entry name" value="GMPPB_C"/>
    <property type="match status" value="1"/>
</dbReference>
<dbReference type="CDD" id="cd06425">
    <property type="entry name" value="M1P_guanylylT_B_like_N"/>
    <property type="match status" value="1"/>
</dbReference>
<evidence type="ECO:0000259" key="9">
    <source>
        <dbReference type="Pfam" id="PF00483"/>
    </source>
</evidence>
<evidence type="ECO:0000256" key="3">
    <source>
        <dbReference type="ARBA" id="ARBA00012387"/>
    </source>
</evidence>
<keyword evidence="12" id="KW-1185">Reference proteome</keyword>
<dbReference type="GO" id="GO:0009298">
    <property type="term" value="P:GDP-mannose biosynthetic process"/>
    <property type="evidence" value="ECO:0007669"/>
    <property type="project" value="InterPro"/>
</dbReference>